<evidence type="ECO:0000256" key="3">
    <source>
        <dbReference type="ARBA" id="ARBA00022723"/>
    </source>
</evidence>
<evidence type="ECO:0000256" key="6">
    <source>
        <dbReference type="ARBA" id="ARBA00023014"/>
    </source>
</evidence>
<comment type="caution">
    <text evidence="9">The sequence shown here is derived from an EMBL/GenBank/DDBJ whole genome shotgun (WGS) entry which is preliminary data.</text>
</comment>
<dbReference type="RefSeq" id="WP_252855446.1">
    <property type="nucleotide sequence ID" value="NZ_JAMXLR010000091.1"/>
</dbReference>
<dbReference type="Pfam" id="PF00037">
    <property type="entry name" value="Fer4"/>
    <property type="match status" value="1"/>
</dbReference>
<evidence type="ECO:0000256" key="4">
    <source>
        <dbReference type="ARBA" id="ARBA00022982"/>
    </source>
</evidence>
<gene>
    <name evidence="9" type="ORF">NG895_25820</name>
</gene>
<dbReference type="Proteomes" id="UP001155241">
    <property type="component" value="Unassembled WGS sequence"/>
</dbReference>
<dbReference type="EMBL" id="JAMXLR010000091">
    <property type="protein sequence ID" value="MCO6047334.1"/>
    <property type="molecule type" value="Genomic_DNA"/>
</dbReference>
<dbReference type="PROSITE" id="PS51379">
    <property type="entry name" value="4FE4S_FER_2"/>
    <property type="match status" value="2"/>
</dbReference>
<feature type="domain" description="4Fe-4S ferredoxin-type" evidence="8">
    <location>
        <begin position="302"/>
        <end position="325"/>
    </location>
</feature>
<keyword evidence="4" id="KW-0249">Electron transport</keyword>
<dbReference type="AlphaFoldDB" id="A0A9X2FEQ2"/>
<dbReference type="Pfam" id="PF12801">
    <property type="entry name" value="Fer4_5"/>
    <property type="match status" value="2"/>
</dbReference>
<dbReference type="GO" id="GO:0051539">
    <property type="term" value="F:4 iron, 4 sulfur cluster binding"/>
    <property type="evidence" value="ECO:0007669"/>
    <property type="project" value="UniProtKB-KW"/>
</dbReference>
<proteinExistence type="predicted"/>
<feature type="transmembrane region" description="Helical" evidence="7">
    <location>
        <begin position="229"/>
        <end position="248"/>
    </location>
</feature>
<feature type="domain" description="4Fe-4S ferredoxin-type" evidence="8">
    <location>
        <begin position="271"/>
        <end position="300"/>
    </location>
</feature>
<protein>
    <submittedName>
        <fullName evidence="9">4Fe-4S binding protein</fullName>
    </submittedName>
</protein>
<reference evidence="9" key="1">
    <citation type="submission" date="2022-06" db="EMBL/GenBank/DDBJ databases">
        <title>Aeoliella straminimaris, a novel planctomycete from sediments.</title>
        <authorList>
            <person name="Vitorino I.R."/>
            <person name="Lage O.M."/>
        </authorList>
    </citation>
    <scope>NUCLEOTIDE SEQUENCE</scope>
    <source>
        <strain evidence="9">ICT_H6.2</strain>
    </source>
</reference>
<keyword evidence="5" id="KW-0408">Iron</keyword>
<accession>A0A9X2FEQ2</accession>
<evidence type="ECO:0000256" key="5">
    <source>
        <dbReference type="ARBA" id="ARBA00023004"/>
    </source>
</evidence>
<dbReference type="PANTHER" id="PTHR30176">
    <property type="entry name" value="FERREDOXIN-TYPE PROTEIN NAPH"/>
    <property type="match status" value="1"/>
</dbReference>
<dbReference type="InterPro" id="IPR017896">
    <property type="entry name" value="4Fe4S_Fe-S-bd"/>
</dbReference>
<keyword evidence="2" id="KW-0004">4Fe-4S</keyword>
<organism evidence="9 10">
    <name type="scientific">Aeoliella straminimaris</name>
    <dbReference type="NCBI Taxonomy" id="2954799"/>
    <lineage>
        <taxon>Bacteria</taxon>
        <taxon>Pseudomonadati</taxon>
        <taxon>Planctomycetota</taxon>
        <taxon>Planctomycetia</taxon>
        <taxon>Pirellulales</taxon>
        <taxon>Lacipirellulaceae</taxon>
        <taxon>Aeoliella</taxon>
    </lineage>
</organism>
<feature type="transmembrane region" description="Helical" evidence="7">
    <location>
        <begin position="97"/>
        <end position="116"/>
    </location>
</feature>
<keyword evidence="3" id="KW-0479">Metal-binding</keyword>
<feature type="transmembrane region" description="Helical" evidence="7">
    <location>
        <begin position="136"/>
        <end position="156"/>
    </location>
</feature>
<feature type="transmembrane region" description="Helical" evidence="7">
    <location>
        <begin position="191"/>
        <end position="209"/>
    </location>
</feature>
<evidence type="ECO:0000256" key="2">
    <source>
        <dbReference type="ARBA" id="ARBA00022485"/>
    </source>
</evidence>
<dbReference type="PANTHER" id="PTHR30176:SF3">
    <property type="entry name" value="FERREDOXIN-TYPE PROTEIN NAPH"/>
    <property type="match status" value="1"/>
</dbReference>
<name>A0A9X2FEQ2_9BACT</name>
<feature type="transmembrane region" description="Helical" evidence="7">
    <location>
        <begin position="255"/>
        <end position="273"/>
    </location>
</feature>
<evidence type="ECO:0000313" key="9">
    <source>
        <dbReference type="EMBL" id="MCO6047334.1"/>
    </source>
</evidence>
<evidence type="ECO:0000313" key="10">
    <source>
        <dbReference type="Proteomes" id="UP001155241"/>
    </source>
</evidence>
<sequence length="348" mass="37917">MNMSRCAIDMHTASHLLAWFVVTLLSVYQPQTGLAQTNYERPVANAPQAEDIGDGYQVPLVQRTPPRSLAIHVLDIVLLVAGMAAIAWVVRRGRRRWVITVLTLASLAYFGFYRQGCICPIGATQNVAASLSDPTLAVPLVVLAFFLIPLLAALLVGRVFCGGVCPLGAIQDVVLLRPIQTPRTFDRFAGLIKYIYLGAAIWFAVQLAGQRDFIICRFDPFVGFFRLNGTAWILGFGALLLAIGTVVGRPYCRYLCPYGGLLAIISRFAIWPVKITPDEELDCGLCVDSCPFGAIENLRAVPSKCLACARCFAHCPRQQLSWGEIELVQLEDMVANAKTQGTPTGGGK</sequence>
<dbReference type="PROSITE" id="PS00198">
    <property type="entry name" value="4FE4S_FER_1"/>
    <property type="match status" value="1"/>
</dbReference>
<dbReference type="Gene3D" id="3.30.70.20">
    <property type="match status" value="1"/>
</dbReference>
<keyword evidence="7" id="KW-0812">Transmembrane</keyword>
<keyword evidence="7" id="KW-1133">Transmembrane helix</keyword>
<keyword evidence="1" id="KW-0813">Transport</keyword>
<dbReference type="InterPro" id="IPR017900">
    <property type="entry name" value="4Fe4S_Fe_S_CS"/>
</dbReference>
<dbReference type="GO" id="GO:0046872">
    <property type="term" value="F:metal ion binding"/>
    <property type="evidence" value="ECO:0007669"/>
    <property type="project" value="UniProtKB-KW"/>
</dbReference>
<feature type="transmembrane region" description="Helical" evidence="7">
    <location>
        <begin position="69"/>
        <end position="90"/>
    </location>
</feature>
<evidence type="ECO:0000259" key="8">
    <source>
        <dbReference type="PROSITE" id="PS51379"/>
    </source>
</evidence>
<keyword evidence="6" id="KW-0411">Iron-sulfur</keyword>
<keyword evidence="7" id="KW-0472">Membrane</keyword>
<evidence type="ECO:0000256" key="1">
    <source>
        <dbReference type="ARBA" id="ARBA00022448"/>
    </source>
</evidence>
<dbReference type="InterPro" id="IPR051684">
    <property type="entry name" value="Electron_Trans/Redox"/>
</dbReference>
<evidence type="ECO:0000256" key="7">
    <source>
        <dbReference type="SAM" id="Phobius"/>
    </source>
</evidence>
<dbReference type="SUPFAM" id="SSF54862">
    <property type="entry name" value="4Fe-4S ferredoxins"/>
    <property type="match status" value="1"/>
</dbReference>
<dbReference type="GO" id="GO:0005886">
    <property type="term" value="C:plasma membrane"/>
    <property type="evidence" value="ECO:0007669"/>
    <property type="project" value="TreeGrafter"/>
</dbReference>
<keyword evidence="10" id="KW-1185">Reference proteome</keyword>